<feature type="transmembrane region" description="Helical" evidence="8">
    <location>
        <begin position="69"/>
        <end position="89"/>
    </location>
</feature>
<evidence type="ECO:0000256" key="5">
    <source>
        <dbReference type="ARBA" id="ARBA00022692"/>
    </source>
</evidence>
<dbReference type="PANTHER" id="PTHR30047">
    <property type="entry name" value="HIGH-AFFINITY CHOLINE TRANSPORT PROTEIN-RELATED"/>
    <property type="match status" value="1"/>
</dbReference>
<dbReference type="OrthoDB" id="9775735at2"/>
<evidence type="ECO:0000256" key="3">
    <source>
        <dbReference type="ARBA" id="ARBA00022448"/>
    </source>
</evidence>
<feature type="transmembrane region" description="Helical" evidence="8">
    <location>
        <begin position="500"/>
        <end position="522"/>
    </location>
</feature>
<dbReference type="RefSeq" id="WP_092224373.1">
    <property type="nucleotide sequence ID" value="NZ_FNJI01000024.1"/>
</dbReference>
<accession>A0A1H0TFL9</accession>
<protein>
    <submittedName>
        <fullName evidence="9">Glycine betaine transporter</fullName>
    </submittedName>
</protein>
<proteinExistence type="inferred from homology"/>
<feature type="transmembrane region" description="Helical" evidence="8">
    <location>
        <begin position="32"/>
        <end position="49"/>
    </location>
</feature>
<feature type="transmembrane region" description="Helical" evidence="8">
    <location>
        <begin position="424"/>
        <end position="445"/>
    </location>
</feature>
<dbReference type="EMBL" id="FNJI01000024">
    <property type="protein sequence ID" value="SDP52799.1"/>
    <property type="molecule type" value="Genomic_DNA"/>
</dbReference>
<feature type="transmembrane region" description="Helical" evidence="8">
    <location>
        <begin position="283"/>
        <end position="303"/>
    </location>
</feature>
<keyword evidence="3" id="KW-0813">Transport</keyword>
<evidence type="ECO:0000313" key="10">
    <source>
        <dbReference type="Proteomes" id="UP000199073"/>
    </source>
</evidence>
<dbReference type="GO" id="GO:0022857">
    <property type="term" value="F:transmembrane transporter activity"/>
    <property type="evidence" value="ECO:0007669"/>
    <property type="project" value="InterPro"/>
</dbReference>
<keyword evidence="4" id="KW-1003">Cell membrane</keyword>
<dbReference type="Pfam" id="PF02028">
    <property type="entry name" value="BCCT"/>
    <property type="match status" value="1"/>
</dbReference>
<feature type="transmembrane region" description="Helical" evidence="8">
    <location>
        <begin position="369"/>
        <end position="393"/>
    </location>
</feature>
<feature type="transmembrane region" description="Helical" evidence="8">
    <location>
        <begin position="207"/>
        <end position="230"/>
    </location>
</feature>
<organism evidence="9 10">
    <name type="scientific">Desulforhopalus singaporensis</name>
    <dbReference type="NCBI Taxonomy" id="91360"/>
    <lineage>
        <taxon>Bacteria</taxon>
        <taxon>Pseudomonadati</taxon>
        <taxon>Thermodesulfobacteriota</taxon>
        <taxon>Desulfobulbia</taxon>
        <taxon>Desulfobulbales</taxon>
        <taxon>Desulfocapsaceae</taxon>
        <taxon>Desulforhopalus</taxon>
    </lineage>
</organism>
<dbReference type="InterPro" id="IPR018093">
    <property type="entry name" value="BCCT_CS"/>
</dbReference>
<evidence type="ECO:0000256" key="8">
    <source>
        <dbReference type="SAM" id="Phobius"/>
    </source>
</evidence>
<dbReference type="PANTHER" id="PTHR30047:SF7">
    <property type="entry name" value="HIGH-AFFINITY CHOLINE TRANSPORT PROTEIN"/>
    <property type="match status" value="1"/>
</dbReference>
<gene>
    <name evidence="9" type="ORF">SAMN05660330_03065</name>
</gene>
<keyword evidence="10" id="KW-1185">Reference proteome</keyword>
<keyword evidence="7 8" id="KW-0472">Membrane</keyword>
<evidence type="ECO:0000256" key="6">
    <source>
        <dbReference type="ARBA" id="ARBA00022989"/>
    </source>
</evidence>
<feature type="transmembrane region" description="Helical" evidence="8">
    <location>
        <begin position="466"/>
        <end position="488"/>
    </location>
</feature>
<sequence>MKRNMSRVQGQDGFALGKKTTGYFDFEIEKRIFWPPAILLTILLVVGIVNRELFMAGAAAALKFTIDYFGWMYLLFIFIFVAFVVILSFSSAGNIRLGGEDAKPVLSYWNWWAIALCAGIGTGIAFWGVAEPLYHYYGPPSLSGASPSTPESALAAMKISFLHWSFHPYCIYAVIGVAIAYSTYNLKQPLRVSSALYPIMGDRVNGLAGDIVNGLCIFATVGCVITSMGFGTMQLAGGLEYLLGIPQSYLVYAVIIGLMTATYTISSYTGLQRGIKFLSSQNAKIFIAFVVFVFVMGPTKYFLNLGVESFGGFLDDFVSMSLWTDTFQKGGGWPGSWTIFYWAWWLSLAPILGVFLAKISYGRTIREFMCVNVMAPAIFGICWFITFGGGAIYMDSVAGADLMGVVNNKGVEFSMYALLERFPLAWVTVPLAFLTICISFVTLADSATSAISEICTKKMDRDEPPATLKIFWGIIMGSMTILFLIISGKTGTKALQTSSIVVGLPIVIIEMLALVSVVYSLYGKKSQKQ</sequence>
<dbReference type="PROSITE" id="PS01303">
    <property type="entry name" value="BCCT"/>
    <property type="match status" value="1"/>
</dbReference>
<feature type="transmembrane region" description="Helical" evidence="8">
    <location>
        <begin position="339"/>
        <end position="357"/>
    </location>
</feature>
<name>A0A1H0TFL9_9BACT</name>
<keyword evidence="6 8" id="KW-1133">Transmembrane helix</keyword>
<dbReference type="AlphaFoldDB" id="A0A1H0TFL9"/>
<dbReference type="GO" id="GO:0005886">
    <property type="term" value="C:plasma membrane"/>
    <property type="evidence" value="ECO:0007669"/>
    <property type="project" value="UniProtKB-SubCell"/>
</dbReference>
<feature type="transmembrane region" description="Helical" evidence="8">
    <location>
        <begin position="166"/>
        <end position="186"/>
    </location>
</feature>
<evidence type="ECO:0000256" key="1">
    <source>
        <dbReference type="ARBA" id="ARBA00004651"/>
    </source>
</evidence>
<dbReference type="NCBIfam" id="TIGR00842">
    <property type="entry name" value="bcct"/>
    <property type="match status" value="1"/>
</dbReference>
<evidence type="ECO:0000256" key="7">
    <source>
        <dbReference type="ARBA" id="ARBA00023136"/>
    </source>
</evidence>
<feature type="transmembrane region" description="Helical" evidence="8">
    <location>
        <begin position="250"/>
        <end position="271"/>
    </location>
</feature>
<comment type="similarity">
    <text evidence="2">Belongs to the BCCT transporter (TC 2.A.15) family.</text>
</comment>
<dbReference type="InterPro" id="IPR000060">
    <property type="entry name" value="BCCT_transptr"/>
</dbReference>
<dbReference type="Proteomes" id="UP000199073">
    <property type="component" value="Unassembled WGS sequence"/>
</dbReference>
<reference evidence="9 10" key="1">
    <citation type="submission" date="2016-10" db="EMBL/GenBank/DDBJ databases">
        <authorList>
            <person name="de Groot N.N."/>
        </authorList>
    </citation>
    <scope>NUCLEOTIDE SEQUENCE [LARGE SCALE GENOMIC DNA]</scope>
    <source>
        <strain evidence="9 10">DSM 12130</strain>
    </source>
</reference>
<feature type="transmembrane region" description="Helical" evidence="8">
    <location>
        <begin position="109"/>
        <end position="130"/>
    </location>
</feature>
<evidence type="ECO:0000313" key="9">
    <source>
        <dbReference type="EMBL" id="SDP52799.1"/>
    </source>
</evidence>
<keyword evidence="5 8" id="KW-0812">Transmembrane</keyword>
<evidence type="ECO:0000256" key="4">
    <source>
        <dbReference type="ARBA" id="ARBA00022475"/>
    </source>
</evidence>
<evidence type="ECO:0000256" key="2">
    <source>
        <dbReference type="ARBA" id="ARBA00005658"/>
    </source>
</evidence>
<comment type="subcellular location">
    <subcellularLocation>
        <location evidence="1">Cell membrane</location>
        <topology evidence="1">Multi-pass membrane protein</topology>
    </subcellularLocation>
</comment>